<evidence type="ECO:0000259" key="5">
    <source>
        <dbReference type="PROSITE" id="PS50075"/>
    </source>
</evidence>
<dbReference type="GO" id="GO:0004312">
    <property type="term" value="F:fatty acid synthase activity"/>
    <property type="evidence" value="ECO:0007669"/>
    <property type="project" value="TreeGrafter"/>
</dbReference>
<dbReference type="Pfam" id="PF00550">
    <property type="entry name" value="PP-binding"/>
    <property type="match status" value="1"/>
</dbReference>
<protein>
    <submittedName>
        <fullName evidence="7">Acyl transferase domain-containing protein</fullName>
    </submittedName>
</protein>
<evidence type="ECO:0000256" key="3">
    <source>
        <dbReference type="ARBA" id="ARBA00022679"/>
    </source>
</evidence>
<keyword evidence="2" id="KW-0597">Phosphoprotein</keyword>
<evidence type="ECO:0000256" key="1">
    <source>
        <dbReference type="ARBA" id="ARBA00022450"/>
    </source>
</evidence>
<name>A0A315XYZ3_RUMFL</name>
<dbReference type="Pfam" id="PF08242">
    <property type="entry name" value="Methyltransf_12"/>
    <property type="match status" value="1"/>
</dbReference>
<dbReference type="PROSITE" id="PS52004">
    <property type="entry name" value="KS3_2"/>
    <property type="match status" value="1"/>
</dbReference>
<dbReference type="InterPro" id="IPR050091">
    <property type="entry name" value="PKS_NRPS_Biosynth_Enz"/>
</dbReference>
<dbReference type="InterPro" id="IPR036736">
    <property type="entry name" value="ACP-like_sf"/>
</dbReference>
<dbReference type="InterPro" id="IPR014030">
    <property type="entry name" value="Ketoacyl_synth_N"/>
</dbReference>
<dbReference type="InterPro" id="IPR020841">
    <property type="entry name" value="PKS_Beta-ketoAc_synthase_dom"/>
</dbReference>
<evidence type="ECO:0000313" key="7">
    <source>
        <dbReference type="EMBL" id="PWJ12169.1"/>
    </source>
</evidence>
<feature type="domain" description="Carrier" evidence="5">
    <location>
        <begin position="1338"/>
        <end position="1413"/>
    </location>
</feature>
<proteinExistence type="predicted"/>
<dbReference type="Proteomes" id="UP000245720">
    <property type="component" value="Unassembled WGS sequence"/>
</dbReference>
<dbReference type="InterPro" id="IPR032821">
    <property type="entry name" value="PKS_assoc"/>
</dbReference>
<comment type="caution">
    <text evidence="7">The sequence shown here is derived from an EMBL/GenBank/DDBJ whole genome shotgun (WGS) entry which is preliminary data.</text>
</comment>
<evidence type="ECO:0000259" key="6">
    <source>
        <dbReference type="PROSITE" id="PS52004"/>
    </source>
</evidence>
<dbReference type="InterPro" id="IPR029063">
    <property type="entry name" value="SAM-dependent_MTases_sf"/>
</dbReference>
<dbReference type="Gene3D" id="1.10.1200.10">
    <property type="entry name" value="ACP-like"/>
    <property type="match status" value="1"/>
</dbReference>
<dbReference type="Gene3D" id="3.30.70.3290">
    <property type="match status" value="1"/>
</dbReference>
<dbReference type="Pfam" id="PF00109">
    <property type="entry name" value="ketoacyl-synt"/>
    <property type="match status" value="1"/>
</dbReference>
<dbReference type="InterPro" id="IPR013217">
    <property type="entry name" value="Methyltransf_12"/>
</dbReference>
<sequence>MQNDLRFKDTDVAVIGYSCRFPESSSPERFWQNLKNGRDCITREDGSDLRRTYAFGRINDAYSFDPEAFGLSELSAKLMDPQQRMMFKLCAEVLETGGYSENRKNVRVGLFCSLYEFVYVWKGYFTTSEDTAEEQSLRKTFLDGSSASRIGYHMDFTGPCVPIKASCASSLYAVHEAVNALINGECDIAIAGGVNILENQEYYMNAENTLSKNGYTKPFSADADGFVPGCGGGAVLLKMLSDSIEDHDVIHAVIKGSAINNDGSEKASYAAPSVKGECRAMSDALYIAELEADDIGYIEAHGTGTKLGDAIEITSINKVFGDRTENPLYIGSVKSNVGHLNFAAGVAGLIKTVLMLEHSTIVPSLYCEKINPELSMEKFGYKVADSCERNDDLRYAGVSAFGVGGNNCHVVLSAYKAESSGISEDRSGYGIIISSDDKQCLKKDCSELAYYLEHEPETQLRDIAYTIASRAPLKKYRVPFGAGSTESLAGMLRQPFITYEEPVGKKQQSVIWLFPGSNVLGIDEVRAVYNISPKIRECFDAVFDDVESECGIDLRKTLSEGELTDAQLNSALLPLCVQCAVGDMLKKAGVACDAVIGYSAGEYTAAYFAGVITRKELIRLYYLRNKLLAKLPEGKILTVLGDPDEFELPEGIYISARNTPNRFMITGLADDVDSYKKVLEEKNIYCTELPLKRAGHCSIVDGIIPDFRKLLDTISFKPPKVKYISSYTGRIADTELVSADYWTEQLRSKVDFYNAAMVFDTFESMAAVEIGVGGQLSYFAKKSVKNRSGKTFISMICDDITDRGEALLYGLSALTSVGLLDRAVPDGRMIYLPPSSFNEKNYNELEEKRDETPFIQKKQVILDGCSREMSELVSFLGKKCETEVLQYMPDETGWKDTETLYAGFADTESRMLEASDIKCVKENKNLEASLDMLCLSASVGYFKHYGLFVRKDSALSWAEIKDKLGIVEEYLPFAMLMLSFLRDNGYIAIDNTEYVQDISDSDIIRCIKSISEADTIEAVLEKVRKLEPDYIPFFELYADAAAHYPEVLEGRVLGKEILYPNGSYNKLFDMYKKIPEMNKVRLYSSIFAEMLEELAAESARPLKILEIGAGTGLVTWNAVKVTEKHNGDYWFTDIGASFIEKAKIYAAENGYTSLEFCKVDVTVGFREQGVPDEYFDVIVSCNVIQATGDMKGALKNCFKALRKGGYLVLLQTIDGHHISEMLYGLTPEWWNYFNDPLRRYSPIMKKEHFCRTLEGAGFENIRFFEGNEKKATDAALIFAQRNAENTPMDTSMAKAVTGYEKRYISGYIGENRNADLIMPESWEKRCHIRRTDGDLPVNYKSETEKRLCGMIEGITGIKIDDTDSSIYSYDIDSLCGLMISSQIKNGFSIDFSVKDLLGCTTVREIAEIIDERTGH</sequence>
<dbReference type="Pfam" id="PF02801">
    <property type="entry name" value="Ketoacyl-synt_C"/>
    <property type="match status" value="1"/>
</dbReference>
<dbReference type="SUPFAM" id="SSF52151">
    <property type="entry name" value="FabD/lysophospholipase-like"/>
    <property type="match status" value="1"/>
</dbReference>
<dbReference type="Gene3D" id="3.40.366.10">
    <property type="entry name" value="Malonyl-Coenzyme A Acyl Carrier Protein, domain 2"/>
    <property type="match status" value="1"/>
</dbReference>
<dbReference type="SUPFAM" id="SSF47336">
    <property type="entry name" value="ACP-like"/>
    <property type="match status" value="1"/>
</dbReference>
<evidence type="ECO:0000313" key="8">
    <source>
        <dbReference type="Proteomes" id="UP000245720"/>
    </source>
</evidence>
<reference evidence="7 8" key="1">
    <citation type="submission" date="2018-05" db="EMBL/GenBank/DDBJ databases">
        <title>The Hungate 1000. A catalogue of reference genomes from the rumen microbiome.</title>
        <authorList>
            <person name="Kelly W."/>
        </authorList>
    </citation>
    <scope>NUCLEOTIDE SEQUENCE [LARGE SCALE GENOMIC DNA]</scope>
    <source>
        <strain evidence="7 8">SAb67</strain>
    </source>
</reference>
<dbReference type="EMBL" id="QGDI01000007">
    <property type="protein sequence ID" value="PWJ12169.1"/>
    <property type="molecule type" value="Genomic_DNA"/>
</dbReference>
<dbReference type="Pfam" id="PF00698">
    <property type="entry name" value="Acyl_transf_1"/>
    <property type="match status" value="1"/>
</dbReference>
<keyword evidence="4" id="KW-0511">Multifunctional enzyme</keyword>
<gene>
    <name evidence="7" type="ORF">IE37_01859</name>
</gene>
<dbReference type="InterPro" id="IPR016035">
    <property type="entry name" value="Acyl_Trfase/lysoPLipase"/>
</dbReference>
<dbReference type="InterPro" id="IPR016039">
    <property type="entry name" value="Thiolase-like"/>
</dbReference>
<dbReference type="Pfam" id="PF16197">
    <property type="entry name" value="KAsynt_C_assoc"/>
    <property type="match status" value="1"/>
</dbReference>
<feature type="domain" description="Ketosynthase family 3 (KS3)" evidence="6">
    <location>
        <begin position="9"/>
        <end position="414"/>
    </location>
</feature>
<evidence type="ECO:0000256" key="2">
    <source>
        <dbReference type="ARBA" id="ARBA00022553"/>
    </source>
</evidence>
<dbReference type="SUPFAM" id="SSF53335">
    <property type="entry name" value="S-adenosyl-L-methionine-dependent methyltransferases"/>
    <property type="match status" value="1"/>
</dbReference>
<organism evidence="7 8">
    <name type="scientific">Ruminococcus flavefaciens</name>
    <dbReference type="NCBI Taxonomy" id="1265"/>
    <lineage>
        <taxon>Bacteria</taxon>
        <taxon>Bacillati</taxon>
        <taxon>Bacillota</taxon>
        <taxon>Clostridia</taxon>
        <taxon>Eubacteriales</taxon>
        <taxon>Oscillospiraceae</taxon>
        <taxon>Ruminococcus</taxon>
    </lineage>
</organism>
<dbReference type="PANTHER" id="PTHR43775:SF37">
    <property type="entry name" value="SI:DKEY-61P9.11"/>
    <property type="match status" value="1"/>
</dbReference>
<dbReference type="InterPro" id="IPR014031">
    <property type="entry name" value="Ketoacyl_synth_C"/>
</dbReference>
<dbReference type="OrthoDB" id="2203190at2"/>
<keyword evidence="1" id="KW-0596">Phosphopantetheine</keyword>
<dbReference type="RefSeq" id="WP_109726629.1">
    <property type="nucleotide sequence ID" value="NZ_QGDI01000007.1"/>
</dbReference>
<evidence type="ECO:0000256" key="4">
    <source>
        <dbReference type="ARBA" id="ARBA00023268"/>
    </source>
</evidence>
<dbReference type="Gene3D" id="3.40.50.150">
    <property type="entry name" value="Vaccinia Virus protein VP39"/>
    <property type="match status" value="1"/>
</dbReference>
<dbReference type="InterPro" id="IPR001227">
    <property type="entry name" value="Ac_transferase_dom_sf"/>
</dbReference>
<dbReference type="GO" id="GO:0071770">
    <property type="term" value="P:DIM/DIP cell wall layer assembly"/>
    <property type="evidence" value="ECO:0007669"/>
    <property type="project" value="TreeGrafter"/>
</dbReference>
<dbReference type="GO" id="GO:0005737">
    <property type="term" value="C:cytoplasm"/>
    <property type="evidence" value="ECO:0007669"/>
    <property type="project" value="TreeGrafter"/>
</dbReference>
<keyword evidence="3 7" id="KW-0808">Transferase</keyword>
<dbReference type="SMART" id="SM00825">
    <property type="entry name" value="PKS_KS"/>
    <property type="match status" value="1"/>
</dbReference>
<dbReference type="GO" id="GO:0005886">
    <property type="term" value="C:plasma membrane"/>
    <property type="evidence" value="ECO:0007669"/>
    <property type="project" value="TreeGrafter"/>
</dbReference>
<dbReference type="CDD" id="cd00833">
    <property type="entry name" value="PKS"/>
    <property type="match status" value="1"/>
</dbReference>
<dbReference type="PROSITE" id="PS50075">
    <property type="entry name" value="CARRIER"/>
    <property type="match status" value="1"/>
</dbReference>
<dbReference type="SUPFAM" id="SSF53901">
    <property type="entry name" value="Thiolase-like"/>
    <property type="match status" value="1"/>
</dbReference>
<dbReference type="PANTHER" id="PTHR43775">
    <property type="entry name" value="FATTY ACID SYNTHASE"/>
    <property type="match status" value="1"/>
</dbReference>
<dbReference type="Gene3D" id="3.40.47.10">
    <property type="match status" value="1"/>
</dbReference>
<dbReference type="SMART" id="SM00827">
    <property type="entry name" value="PKS_AT"/>
    <property type="match status" value="1"/>
</dbReference>
<dbReference type="CDD" id="cd02440">
    <property type="entry name" value="AdoMet_MTases"/>
    <property type="match status" value="1"/>
</dbReference>
<dbReference type="Gene3D" id="3.30.70.250">
    <property type="entry name" value="Malonyl-CoA ACP transacylase, ACP-binding"/>
    <property type="match status" value="1"/>
</dbReference>
<dbReference type="InterPro" id="IPR009081">
    <property type="entry name" value="PP-bd_ACP"/>
</dbReference>
<dbReference type="InterPro" id="IPR014043">
    <property type="entry name" value="Acyl_transferase_dom"/>
</dbReference>
<dbReference type="GO" id="GO:0006633">
    <property type="term" value="P:fatty acid biosynthetic process"/>
    <property type="evidence" value="ECO:0007669"/>
    <property type="project" value="TreeGrafter"/>
</dbReference>
<accession>A0A315XYZ3</accession>